<evidence type="ECO:0000313" key="6">
    <source>
        <dbReference type="EMBL" id="KAF7477538.1"/>
    </source>
</evidence>
<sequence length="663" mass="71941">MLPTTTNTGPTSPPISNTEQVGSSTTTSSLSSFATTRTSPTISSLTTTLTEITPFSFISLPSSTPCPETITITIVPTSPTLPCIEIDPTTDVTSSPTTPFSVLPSSTEMVTLPSSTSIRTMFPTQPDASTSMTPESEPTNITTDAPSSSGPTTVPMSTDLMSTQMPSSETPPSSDSVTTPHMPGSTNLPPTTKPNSSPPTVTTSSKLTHPTPPTTRSPETPVSTMKTPTTLTSPGTTLTATQMTTVSRTTPGNCDNGGTWEQGQCSCRPGFSGDRCQHKDIGCQNGGKWDGLKCLCPTTFYGPLCEFPAEQLELGTVEAEVGMEVSVDQEFSPDLNDNTSKAYRDFNKTFQDQMMKIYKGVQGFRAVKILSLRSGSIVVDYLVLLELSFSLQLESQYEKVKTVLKEKLQSVIQDGDSCQHNQTLCFKPNSVKVNEDIRTELTPKAICSRAAAKGYEEFYFPLVEQNRLRCVTNCTPGVDGAIDCGQGQCLLERSGPVCRCFSTDTHWFSGSRCEMAIHWRALVGGLAGGAGVLLLLLGLLSVWLVRSRGKDRQLRGQSWDEDRQWFEIWDEDTVGTFSNIGFEDDRIVNDESFHVALDNVDTSTKVRGQREDAKDLSQLQCQISPSHWPSGQPTQVVPSSQSLSPYTLWQVHIQRPEMASSSL</sequence>
<keyword evidence="8" id="KW-1185">Reference proteome</keyword>
<dbReference type="PROSITE" id="PS50026">
    <property type="entry name" value="EGF_3"/>
    <property type="match status" value="1"/>
</dbReference>
<dbReference type="CDD" id="cd00055">
    <property type="entry name" value="EGF_Lam"/>
    <property type="match status" value="1"/>
</dbReference>
<dbReference type="InterPro" id="IPR000742">
    <property type="entry name" value="EGF"/>
</dbReference>
<evidence type="ECO:0008006" key="9">
    <source>
        <dbReference type="Google" id="ProtNLM"/>
    </source>
</evidence>
<dbReference type="PROSITE" id="PS50024">
    <property type="entry name" value="SEA"/>
    <property type="match status" value="1"/>
</dbReference>
<reference evidence="7 8" key="1">
    <citation type="submission" date="2019-04" db="EMBL/GenBank/DDBJ databases">
        <authorList>
            <person name="Alioto T."/>
            <person name="Alioto T."/>
        </authorList>
    </citation>
    <scope>NUCLEOTIDE SEQUENCE [LARGE SCALE GENOMIC DNA]</scope>
</reference>
<dbReference type="GO" id="GO:0071944">
    <property type="term" value="C:cell periphery"/>
    <property type="evidence" value="ECO:0007669"/>
    <property type="project" value="UniProtKB-ARBA"/>
</dbReference>
<comment type="caution">
    <text evidence="1">Lacks conserved residue(s) required for the propagation of feature annotation.</text>
</comment>
<feature type="compositionally biased region" description="Polar residues" evidence="2">
    <location>
        <begin position="242"/>
        <end position="253"/>
    </location>
</feature>
<feature type="compositionally biased region" description="Low complexity" evidence="2">
    <location>
        <begin position="185"/>
        <end position="209"/>
    </location>
</feature>
<dbReference type="GO" id="GO:0045202">
    <property type="term" value="C:synapse"/>
    <property type="evidence" value="ECO:0007669"/>
    <property type="project" value="TreeGrafter"/>
</dbReference>
<dbReference type="InterPro" id="IPR002049">
    <property type="entry name" value="LE_dom"/>
</dbReference>
<proteinExistence type="predicted"/>
<reference evidence="6" key="2">
    <citation type="submission" date="2020-08" db="EMBL/GenBank/DDBJ databases">
        <authorList>
            <person name="Shumante A."/>
            <person name="Zimin A.V."/>
            <person name="Puiu D."/>
            <person name="Salzberg S.L."/>
        </authorList>
    </citation>
    <scope>NUCLEOTIDE SEQUENCE</scope>
    <source>
        <strain evidence="6">WC2-LM</strain>
        <tissue evidence="6">Liver</tissue>
    </source>
</reference>
<dbReference type="SUPFAM" id="SSF57184">
    <property type="entry name" value="Growth factor receptor domain"/>
    <property type="match status" value="1"/>
</dbReference>
<dbReference type="Gene3D" id="3.30.70.960">
    <property type="entry name" value="SEA domain"/>
    <property type="match status" value="1"/>
</dbReference>
<keyword evidence="3" id="KW-0812">Transmembrane</keyword>
<feature type="region of interest" description="Disordered" evidence="2">
    <location>
        <begin position="1"/>
        <end position="40"/>
    </location>
</feature>
<dbReference type="EMBL" id="CABDUW010001517">
    <property type="protein sequence ID" value="VTJ82280.1"/>
    <property type="molecule type" value="Genomic_DNA"/>
</dbReference>
<feature type="region of interest" description="Disordered" evidence="2">
    <location>
        <begin position="113"/>
        <end position="259"/>
    </location>
</feature>
<keyword evidence="3" id="KW-0472">Membrane</keyword>
<dbReference type="AlphaFoldDB" id="A0A5E4CLQ2"/>
<evidence type="ECO:0000313" key="8">
    <source>
        <dbReference type="Proteomes" id="UP000335636"/>
    </source>
</evidence>
<evidence type="ECO:0000259" key="5">
    <source>
        <dbReference type="PROSITE" id="PS50026"/>
    </source>
</evidence>
<evidence type="ECO:0000313" key="7">
    <source>
        <dbReference type="EMBL" id="VTJ82280.1"/>
    </source>
</evidence>
<dbReference type="InterPro" id="IPR036364">
    <property type="entry name" value="SEA_dom_sf"/>
</dbReference>
<dbReference type="Gene3D" id="2.10.25.10">
    <property type="entry name" value="Laminin"/>
    <property type="match status" value="1"/>
</dbReference>
<keyword evidence="1" id="KW-1015">Disulfide bond</keyword>
<dbReference type="PROSITE" id="PS00022">
    <property type="entry name" value="EGF_1"/>
    <property type="match status" value="1"/>
</dbReference>
<feature type="transmembrane region" description="Helical" evidence="3">
    <location>
        <begin position="521"/>
        <end position="545"/>
    </location>
</feature>
<name>A0A5E4CLQ2_MARMO</name>
<dbReference type="Proteomes" id="UP000662637">
    <property type="component" value="Unassembled WGS sequence"/>
</dbReference>
<dbReference type="SUPFAM" id="SSF82671">
    <property type="entry name" value="SEA domain"/>
    <property type="match status" value="1"/>
</dbReference>
<dbReference type="PANTHER" id="PTHR15381">
    <property type="entry name" value="CHONDROITIN SULFATE PROTEOGLYCAN 5 -RELATED"/>
    <property type="match status" value="1"/>
</dbReference>
<feature type="domain" description="SEA" evidence="4">
    <location>
        <begin position="315"/>
        <end position="438"/>
    </location>
</feature>
<keyword evidence="3" id="KW-1133">Transmembrane helix</keyword>
<organism evidence="7 8">
    <name type="scientific">Marmota monax</name>
    <name type="common">Woodchuck</name>
    <dbReference type="NCBI Taxonomy" id="9995"/>
    <lineage>
        <taxon>Eukaryota</taxon>
        <taxon>Metazoa</taxon>
        <taxon>Chordata</taxon>
        <taxon>Craniata</taxon>
        <taxon>Vertebrata</taxon>
        <taxon>Euteleostomi</taxon>
        <taxon>Mammalia</taxon>
        <taxon>Eutheria</taxon>
        <taxon>Euarchontoglires</taxon>
        <taxon>Glires</taxon>
        <taxon>Rodentia</taxon>
        <taxon>Sciuromorpha</taxon>
        <taxon>Sciuridae</taxon>
        <taxon>Xerinae</taxon>
        <taxon>Marmotini</taxon>
        <taxon>Marmota</taxon>
    </lineage>
</organism>
<accession>A0A5E4CLQ2</accession>
<dbReference type="EMBL" id="WJEC01001913">
    <property type="protein sequence ID" value="KAF7477538.1"/>
    <property type="molecule type" value="Genomic_DNA"/>
</dbReference>
<dbReference type="GO" id="GO:0048858">
    <property type="term" value="P:cell projection morphogenesis"/>
    <property type="evidence" value="ECO:0007669"/>
    <property type="project" value="TreeGrafter"/>
</dbReference>
<dbReference type="InterPro" id="IPR000082">
    <property type="entry name" value="SEA_dom"/>
</dbReference>
<dbReference type="SMART" id="SM00200">
    <property type="entry name" value="SEA"/>
    <property type="match status" value="1"/>
</dbReference>
<keyword evidence="1" id="KW-0245">EGF-like domain</keyword>
<evidence type="ECO:0000256" key="1">
    <source>
        <dbReference type="PROSITE-ProRule" id="PRU00076"/>
    </source>
</evidence>
<gene>
    <name evidence="6" type="ORF">GHT09_011442</name>
    <name evidence="7" type="ORF">MONAX_5E006891</name>
</gene>
<evidence type="ECO:0000256" key="2">
    <source>
        <dbReference type="SAM" id="MobiDB-lite"/>
    </source>
</evidence>
<evidence type="ECO:0000256" key="3">
    <source>
        <dbReference type="SAM" id="Phobius"/>
    </source>
</evidence>
<dbReference type="Pfam" id="PF01390">
    <property type="entry name" value="SEA"/>
    <property type="match status" value="1"/>
</dbReference>
<dbReference type="PANTHER" id="PTHR15381:SF3">
    <property type="entry name" value="MUCIN-3B-LIKE"/>
    <property type="match status" value="1"/>
</dbReference>
<dbReference type="Proteomes" id="UP000335636">
    <property type="component" value="Unassembled WGS sequence"/>
</dbReference>
<protein>
    <recommendedName>
        <fullName evidence="9">SEA domain-containing protein</fullName>
    </recommendedName>
</protein>
<feature type="compositionally biased region" description="Low complexity" evidence="2">
    <location>
        <begin position="216"/>
        <end position="241"/>
    </location>
</feature>
<feature type="disulfide bond" evidence="1">
    <location>
        <begin position="296"/>
        <end position="305"/>
    </location>
</feature>
<feature type="domain" description="EGF-like" evidence="5">
    <location>
        <begin position="272"/>
        <end position="306"/>
    </location>
</feature>
<feature type="compositionally biased region" description="Polar residues" evidence="2">
    <location>
        <begin position="113"/>
        <end position="179"/>
    </location>
</feature>
<evidence type="ECO:0000259" key="4">
    <source>
        <dbReference type="PROSITE" id="PS50024"/>
    </source>
</evidence>
<dbReference type="InterPro" id="IPR009030">
    <property type="entry name" value="Growth_fac_rcpt_cys_sf"/>
</dbReference>